<sequence length="471" mass="50134">MPTATNASISKDGSVTSSSKPASQPSQKSMTKAERRELQERQRAAKLAQKQPQGSLNSAASSSKSKQASTPQKKSQVTDTNKPAALLGKEASLTAKDAALSVAAAAADSVEAQKSRGLRIFSHFGAPKPLGAGVKGDIHPAIVRLGLLFSEFKICGANARCIATLSAFKTVIQDYTTPPNNTLSRHLMTHISPQITYLVSARPMSVTMGNAIRQLKLEISGSDIDLPEQDAKDALCQKIDNYIRDRIIIADEVIQDLAGKKIKDGDVILTHARSSLVQKILLHAHSEGKRFSVIVVDSRPLLEGKKLLHALTSTEPPIPCTYAFLSALPSVVSEATTVLVGAHSLHSNGAVYSRAGTALVAMMAKAHGVPVVVCCETYKFSETVMLDGFGKNELGVWNPFRSERCTPRCCIRSAPANFSPSEPKPNPTLEVLNPLYDVTPPASITAVVTEVGMIPPTSISSIPLALGKTSL</sequence>
<dbReference type="InterPro" id="IPR000649">
    <property type="entry name" value="IF-2B-related"/>
</dbReference>
<dbReference type="PANTHER" id="PTHR10233">
    <property type="entry name" value="TRANSLATION INITIATION FACTOR EIF-2B"/>
    <property type="match status" value="1"/>
</dbReference>
<evidence type="ECO:0000256" key="6">
    <source>
        <dbReference type="ARBA" id="ARBA00044147"/>
    </source>
</evidence>
<evidence type="ECO:0000256" key="4">
    <source>
        <dbReference type="ARBA" id="ARBA00022540"/>
    </source>
</evidence>
<evidence type="ECO:0000256" key="1">
    <source>
        <dbReference type="ARBA" id="ARBA00004514"/>
    </source>
</evidence>
<comment type="subcellular location">
    <subcellularLocation>
        <location evidence="1">Cytoplasm</location>
        <location evidence="1">Cytosol</location>
    </subcellularLocation>
</comment>
<dbReference type="EMBL" id="JAUEPS010000010">
    <property type="protein sequence ID" value="KAK0461904.1"/>
    <property type="molecule type" value="Genomic_DNA"/>
</dbReference>
<comment type="caution">
    <text evidence="11">The sequence shown here is derived from an EMBL/GenBank/DDBJ whole genome shotgun (WGS) entry which is preliminary data.</text>
</comment>
<keyword evidence="12" id="KW-1185">Reference proteome</keyword>
<proteinExistence type="inferred from homology"/>
<dbReference type="Gene3D" id="3.40.50.10470">
    <property type="entry name" value="Translation initiation factor eif-2b, domain 2"/>
    <property type="match status" value="1"/>
</dbReference>
<feature type="compositionally biased region" description="Low complexity" evidence="10">
    <location>
        <begin position="58"/>
        <end position="75"/>
    </location>
</feature>
<evidence type="ECO:0000256" key="5">
    <source>
        <dbReference type="ARBA" id="ARBA00022917"/>
    </source>
</evidence>
<comment type="subunit">
    <text evidence="8">Component of the translation initiation factor 2B (eIF2B) complex which is a heterodecamer of two sets of five different subunits: alpha, beta, gamma, delta and epsilon. Subunits alpha, beta and delta comprise a regulatory subcomplex and subunits epsilon and gamma comprise a catalytic subcomplex. Within the complex, the hexameric regulatory complex resides at the center, with the two heterodimeric catalytic subcomplexes bound on opposite sides.</text>
</comment>
<name>A0AA39NA99_ARMTA</name>
<dbReference type="InterPro" id="IPR042529">
    <property type="entry name" value="IF_2B-like_C"/>
</dbReference>
<comment type="similarity">
    <text evidence="2 9">Belongs to the eIF-2B alpha/beta/delta subunits family.</text>
</comment>
<keyword evidence="4" id="KW-0396">Initiation factor</keyword>
<evidence type="ECO:0000256" key="7">
    <source>
        <dbReference type="ARBA" id="ARBA00044356"/>
    </source>
</evidence>
<evidence type="ECO:0000313" key="12">
    <source>
        <dbReference type="Proteomes" id="UP001175211"/>
    </source>
</evidence>
<dbReference type="RefSeq" id="XP_060333642.1">
    <property type="nucleotide sequence ID" value="XM_060467334.1"/>
</dbReference>
<reference evidence="11" key="1">
    <citation type="submission" date="2023-06" db="EMBL/GenBank/DDBJ databases">
        <authorList>
            <consortium name="Lawrence Berkeley National Laboratory"/>
            <person name="Ahrendt S."/>
            <person name="Sahu N."/>
            <person name="Indic B."/>
            <person name="Wong-Bajracharya J."/>
            <person name="Merenyi Z."/>
            <person name="Ke H.-M."/>
            <person name="Monk M."/>
            <person name="Kocsube S."/>
            <person name="Drula E."/>
            <person name="Lipzen A."/>
            <person name="Balint B."/>
            <person name="Henrissat B."/>
            <person name="Andreopoulos B."/>
            <person name="Martin F.M."/>
            <person name="Harder C.B."/>
            <person name="Rigling D."/>
            <person name="Ford K.L."/>
            <person name="Foster G.D."/>
            <person name="Pangilinan J."/>
            <person name="Papanicolaou A."/>
            <person name="Barry K."/>
            <person name="LaButti K."/>
            <person name="Viragh M."/>
            <person name="Koriabine M."/>
            <person name="Yan M."/>
            <person name="Riley R."/>
            <person name="Champramary S."/>
            <person name="Plett K.L."/>
            <person name="Tsai I.J."/>
            <person name="Slot J."/>
            <person name="Sipos G."/>
            <person name="Plett J."/>
            <person name="Nagy L.G."/>
            <person name="Grigoriev I.V."/>
        </authorList>
    </citation>
    <scope>NUCLEOTIDE SEQUENCE</scope>
    <source>
        <strain evidence="11">CCBAS 213</strain>
    </source>
</reference>
<feature type="region of interest" description="Disordered" evidence="10">
    <location>
        <begin position="1"/>
        <end position="83"/>
    </location>
</feature>
<dbReference type="Pfam" id="PF01008">
    <property type="entry name" value="IF-2B"/>
    <property type="match status" value="1"/>
</dbReference>
<dbReference type="PANTHER" id="PTHR10233:SF14">
    <property type="entry name" value="TRANSLATION INITIATION FACTOR EIF-2B SUBUNIT DELTA"/>
    <property type="match status" value="1"/>
</dbReference>
<evidence type="ECO:0000256" key="8">
    <source>
        <dbReference type="ARBA" id="ARBA00046432"/>
    </source>
</evidence>
<evidence type="ECO:0000256" key="9">
    <source>
        <dbReference type="RuleBase" id="RU003814"/>
    </source>
</evidence>
<dbReference type="InterPro" id="IPR037171">
    <property type="entry name" value="NagB/RpiA_transferase-like"/>
</dbReference>
<dbReference type="GO" id="GO:0003743">
    <property type="term" value="F:translation initiation factor activity"/>
    <property type="evidence" value="ECO:0007669"/>
    <property type="project" value="UniProtKB-KW"/>
</dbReference>
<gene>
    <name evidence="11" type="ORF">EV420DRAFT_1266518</name>
</gene>
<dbReference type="SUPFAM" id="SSF100950">
    <property type="entry name" value="NagB/RpiA/CoA transferase-like"/>
    <property type="match status" value="1"/>
</dbReference>
<dbReference type="GO" id="GO:0005829">
    <property type="term" value="C:cytosol"/>
    <property type="evidence" value="ECO:0007669"/>
    <property type="project" value="UniProtKB-SubCell"/>
</dbReference>
<keyword evidence="5" id="KW-0648">Protein biosynthesis</keyword>
<evidence type="ECO:0000256" key="10">
    <source>
        <dbReference type="SAM" id="MobiDB-lite"/>
    </source>
</evidence>
<keyword evidence="3" id="KW-0963">Cytoplasm</keyword>
<evidence type="ECO:0000256" key="2">
    <source>
        <dbReference type="ARBA" id="ARBA00007251"/>
    </source>
</evidence>
<accession>A0AA39NA99</accession>
<evidence type="ECO:0000313" key="11">
    <source>
        <dbReference type="EMBL" id="KAK0461904.1"/>
    </source>
</evidence>
<feature type="compositionally biased region" description="Basic and acidic residues" evidence="10">
    <location>
        <begin position="31"/>
        <end position="43"/>
    </location>
</feature>
<organism evidence="11 12">
    <name type="scientific">Armillaria tabescens</name>
    <name type="common">Ringless honey mushroom</name>
    <name type="synonym">Agaricus tabescens</name>
    <dbReference type="NCBI Taxonomy" id="1929756"/>
    <lineage>
        <taxon>Eukaryota</taxon>
        <taxon>Fungi</taxon>
        <taxon>Dikarya</taxon>
        <taxon>Basidiomycota</taxon>
        <taxon>Agaricomycotina</taxon>
        <taxon>Agaricomycetes</taxon>
        <taxon>Agaricomycetidae</taxon>
        <taxon>Agaricales</taxon>
        <taxon>Marasmiineae</taxon>
        <taxon>Physalacriaceae</taxon>
        <taxon>Desarmillaria</taxon>
    </lineage>
</organism>
<dbReference type="AlphaFoldDB" id="A0AA39NA99"/>
<dbReference type="GeneID" id="85350882"/>
<dbReference type="Proteomes" id="UP001175211">
    <property type="component" value="Unassembled WGS sequence"/>
</dbReference>
<feature type="compositionally biased region" description="Polar residues" evidence="10">
    <location>
        <begin position="1"/>
        <end position="16"/>
    </location>
</feature>
<protein>
    <recommendedName>
        <fullName evidence="6">Translation initiation factor eIF2B subunit delta</fullName>
    </recommendedName>
    <alternativeName>
        <fullName evidence="7">eIF2B GDP-GTP exchange factor subunit delta</fullName>
    </alternativeName>
</protein>
<feature type="compositionally biased region" description="Low complexity" evidence="10">
    <location>
        <begin position="17"/>
        <end position="29"/>
    </location>
</feature>
<evidence type="ECO:0000256" key="3">
    <source>
        <dbReference type="ARBA" id="ARBA00022490"/>
    </source>
</evidence>